<keyword evidence="5" id="KW-0472">Membrane</keyword>
<comment type="caution">
    <text evidence="7">The sequence shown here is derived from an EMBL/GenBank/DDBJ whole genome shotgun (WGS) entry which is preliminary data.</text>
</comment>
<keyword evidence="3" id="KW-0812">Transmembrane</keyword>
<evidence type="ECO:0000256" key="5">
    <source>
        <dbReference type="ARBA" id="ARBA00023136"/>
    </source>
</evidence>
<evidence type="ECO:0000259" key="6">
    <source>
        <dbReference type="PROSITE" id="PS50006"/>
    </source>
</evidence>
<sequence>MLKYFHIRYPLMNYRYLVGFIFMLIIVISCNGISGEKTQPEKNISTVSDLVHFVDEAVVYSQRAGKDSALKAFADPNGSFTRGDAYIWAYDFSGINLAHPFHPEYTGSNKLSLVDPDGLHMIQLMQDTALNGSGFVSYKYENPLTGKTESKLAYVKRVDDSWWLGSGIYGENLSIPDTIPESIGTSLSTTVDNAVRYAEKVGKEKAVDEFNNQSGSFTTNDSYIFAFDLNGTTLAHPFHQDKIGTNESTFTDVNGVSIGGEKLTVAKEGGGFWYYVFDNPDIGNQPEFKASYIKTINNSWVVGTGRYLSDIPVNFSDENREKLVNQVHDAVSYVNEHGKDAAIKEFNNPNGSFSNPDMFIFAFDLNGTLLANPYLPGLVGENRLNDQDPYGKYPVKQLITNAEHGGGYTYYFFSDPGSDYDIRLKLGYTELAGKDMIIGSGIFPRT</sequence>
<dbReference type="AlphaFoldDB" id="A0A2V2ND30"/>
<comment type="subcellular location">
    <subcellularLocation>
        <location evidence="1">Cell membrane</location>
        <topology evidence="1">Multi-pass membrane protein</topology>
    </subcellularLocation>
</comment>
<dbReference type="Proteomes" id="UP000245657">
    <property type="component" value="Unassembled WGS sequence"/>
</dbReference>
<proteinExistence type="predicted"/>
<evidence type="ECO:0000256" key="4">
    <source>
        <dbReference type="ARBA" id="ARBA00022989"/>
    </source>
</evidence>
<keyword evidence="4" id="KW-1133">Transmembrane helix</keyword>
<dbReference type="Gene3D" id="3.30.450.20">
    <property type="entry name" value="PAS domain"/>
    <property type="match status" value="3"/>
</dbReference>
<accession>A0A2V2ND30</accession>
<dbReference type="SMART" id="SM01049">
    <property type="entry name" value="Cache_2"/>
    <property type="match status" value="3"/>
</dbReference>
<keyword evidence="8" id="KW-1185">Reference proteome</keyword>
<dbReference type="EMBL" id="QGMY01000002">
    <property type="protein sequence ID" value="PWR74267.1"/>
    <property type="molecule type" value="Genomic_DNA"/>
</dbReference>
<reference evidence="7 8" key="1">
    <citation type="submission" date="2018-05" db="EMBL/GenBank/DDBJ databases">
        <title>Draft genome of Methanospirillum lacunae Ki8-1.</title>
        <authorList>
            <person name="Dueholm M.S."/>
            <person name="Nielsen P.H."/>
            <person name="Bakmann L.F."/>
            <person name="Otzen D.E."/>
        </authorList>
    </citation>
    <scope>NUCLEOTIDE SEQUENCE [LARGE SCALE GENOMIC DNA]</scope>
    <source>
        <strain evidence="7 8">Ki8-1</strain>
    </source>
</reference>
<evidence type="ECO:0000256" key="3">
    <source>
        <dbReference type="ARBA" id="ARBA00022692"/>
    </source>
</evidence>
<dbReference type="Pfam" id="PF17200">
    <property type="entry name" value="sCache_2"/>
    <property type="match status" value="1"/>
</dbReference>
<organism evidence="7 8">
    <name type="scientific">Methanospirillum lacunae</name>
    <dbReference type="NCBI Taxonomy" id="668570"/>
    <lineage>
        <taxon>Archaea</taxon>
        <taxon>Methanobacteriati</taxon>
        <taxon>Methanobacteriota</taxon>
        <taxon>Stenosarchaea group</taxon>
        <taxon>Methanomicrobia</taxon>
        <taxon>Methanomicrobiales</taxon>
        <taxon>Methanospirillaceae</taxon>
        <taxon>Methanospirillum</taxon>
    </lineage>
</organism>
<dbReference type="InterPro" id="IPR004010">
    <property type="entry name" value="Double_Cache_2"/>
</dbReference>
<dbReference type="PROSITE" id="PS50006">
    <property type="entry name" value="FHA_DOMAIN"/>
    <property type="match status" value="1"/>
</dbReference>
<dbReference type="Pfam" id="PF08269">
    <property type="entry name" value="dCache_2"/>
    <property type="match status" value="1"/>
</dbReference>
<evidence type="ECO:0000256" key="1">
    <source>
        <dbReference type="ARBA" id="ARBA00004651"/>
    </source>
</evidence>
<evidence type="ECO:0000313" key="7">
    <source>
        <dbReference type="EMBL" id="PWR74267.1"/>
    </source>
</evidence>
<name>A0A2V2ND30_9EURY</name>
<dbReference type="GO" id="GO:0005886">
    <property type="term" value="C:plasma membrane"/>
    <property type="evidence" value="ECO:0007669"/>
    <property type="project" value="UniProtKB-SubCell"/>
</dbReference>
<protein>
    <recommendedName>
        <fullName evidence="6">FHA domain-containing protein</fullName>
    </recommendedName>
</protein>
<evidence type="ECO:0000313" key="8">
    <source>
        <dbReference type="Proteomes" id="UP000245657"/>
    </source>
</evidence>
<dbReference type="InterPro" id="IPR000253">
    <property type="entry name" value="FHA_dom"/>
</dbReference>
<dbReference type="PROSITE" id="PS51257">
    <property type="entry name" value="PROKAR_LIPOPROTEIN"/>
    <property type="match status" value="1"/>
</dbReference>
<keyword evidence="2" id="KW-1003">Cell membrane</keyword>
<dbReference type="InterPro" id="IPR033480">
    <property type="entry name" value="sCache_2"/>
</dbReference>
<evidence type="ECO:0000256" key="2">
    <source>
        <dbReference type="ARBA" id="ARBA00022475"/>
    </source>
</evidence>
<gene>
    <name evidence="7" type="ORF">DK846_03730</name>
</gene>
<feature type="domain" description="FHA" evidence="6">
    <location>
        <begin position="302"/>
        <end position="359"/>
    </location>
</feature>